<organism evidence="2 3">
    <name type="scientific">Microscilla marina ATCC 23134</name>
    <dbReference type="NCBI Taxonomy" id="313606"/>
    <lineage>
        <taxon>Bacteria</taxon>
        <taxon>Pseudomonadati</taxon>
        <taxon>Bacteroidota</taxon>
        <taxon>Cytophagia</taxon>
        <taxon>Cytophagales</taxon>
        <taxon>Microscillaceae</taxon>
        <taxon>Microscilla</taxon>
    </lineage>
</organism>
<evidence type="ECO:0000313" key="2">
    <source>
        <dbReference type="EMBL" id="EAY30306.1"/>
    </source>
</evidence>
<sequence length="140" mass="15694">MPSEQVFKRKAFSYISKFFVVVAFTFSLSVDLNYGSRELFPGYNIVMFAMIILALIMGIWEATTPLVTLQGNQLSVNLTLFTGKKTIDLTKAVDVSINPRQTLMTLSDEEDTTLRIPLSLIQGAANRDNLIDIVKEKLEV</sequence>
<dbReference type="EMBL" id="AAWS01000007">
    <property type="protein sequence ID" value="EAY30306.1"/>
    <property type="molecule type" value="Genomic_DNA"/>
</dbReference>
<evidence type="ECO:0000256" key="1">
    <source>
        <dbReference type="SAM" id="Phobius"/>
    </source>
</evidence>
<protein>
    <submittedName>
        <fullName evidence="2">Uncharacterized protein</fullName>
    </submittedName>
</protein>
<keyword evidence="1" id="KW-1133">Transmembrane helix</keyword>
<gene>
    <name evidence="2" type="ORF">M23134_08130</name>
</gene>
<keyword evidence="3" id="KW-1185">Reference proteome</keyword>
<dbReference type="AlphaFoldDB" id="A1ZH37"/>
<comment type="caution">
    <text evidence="2">The sequence shown here is derived from an EMBL/GenBank/DDBJ whole genome shotgun (WGS) entry which is preliminary data.</text>
</comment>
<evidence type="ECO:0000313" key="3">
    <source>
        <dbReference type="Proteomes" id="UP000004095"/>
    </source>
</evidence>
<feature type="transmembrane region" description="Helical" evidence="1">
    <location>
        <begin position="42"/>
        <end position="60"/>
    </location>
</feature>
<name>A1ZH37_MICM2</name>
<accession>A1ZH37</accession>
<dbReference type="Proteomes" id="UP000004095">
    <property type="component" value="Unassembled WGS sequence"/>
</dbReference>
<dbReference type="RefSeq" id="WP_002695234.1">
    <property type="nucleotide sequence ID" value="NZ_AAWS01000007.1"/>
</dbReference>
<feature type="transmembrane region" description="Helical" evidence="1">
    <location>
        <begin position="12"/>
        <end position="30"/>
    </location>
</feature>
<proteinExistence type="predicted"/>
<keyword evidence="1" id="KW-0472">Membrane</keyword>
<keyword evidence="1" id="KW-0812">Transmembrane</keyword>
<reference evidence="2 3" key="1">
    <citation type="submission" date="2007-01" db="EMBL/GenBank/DDBJ databases">
        <authorList>
            <person name="Haygood M."/>
            <person name="Podell S."/>
            <person name="Anderson C."/>
            <person name="Hopkinson B."/>
            <person name="Roe K."/>
            <person name="Barbeau K."/>
            <person name="Gaasterland T."/>
            <person name="Ferriera S."/>
            <person name="Johnson J."/>
            <person name="Kravitz S."/>
            <person name="Beeson K."/>
            <person name="Sutton G."/>
            <person name="Rogers Y.-H."/>
            <person name="Friedman R."/>
            <person name="Frazier M."/>
            <person name="Venter J.C."/>
        </authorList>
    </citation>
    <scope>NUCLEOTIDE SEQUENCE [LARGE SCALE GENOMIC DNA]</scope>
    <source>
        <strain evidence="2 3">ATCC 23134</strain>
    </source>
</reference>